<keyword evidence="1" id="KW-0812">Transmembrane</keyword>
<evidence type="ECO:0000313" key="4">
    <source>
        <dbReference type="Proteomes" id="UP000034601"/>
    </source>
</evidence>
<feature type="transmembrane region" description="Helical" evidence="1">
    <location>
        <begin position="267"/>
        <end position="284"/>
    </location>
</feature>
<keyword evidence="1" id="KW-1133">Transmembrane helix</keyword>
<evidence type="ECO:0000313" key="3">
    <source>
        <dbReference type="EMBL" id="KKR83014.1"/>
    </source>
</evidence>
<dbReference type="AlphaFoldDB" id="A0A0G0U1M5"/>
<dbReference type="EMBL" id="LCAB01000008">
    <property type="protein sequence ID" value="KKR83014.1"/>
    <property type="molecule type" value="Genomic_DNA"/>
</dbReference>
<accession>A0A0G0U1M5</accession>
<feature type="transmembrane region" description="Helical" evidence="1">
    <location>
        <begin position="320"/>
        <end position="338"/>
    </location>
</feature>
<sequence length="366" mass="42234">MTKFFLPALLVLHLLLLSRLIFTAWPEMLAYPYLFTSGFSLYKDFIFPYPPGLVWLLAVVFNFFDYQVEVLNVLTWGMILGIDIILYFILKRITASLFISLFFLGIFIFLQSFLEGNMLWFDLATVLPLLLGFYFALQWLEKKEIKNLFLTGLFLGLAIMIKQTALLYSVSFVFFYILTIKRINLKELVLLALGPLLLVIPLLIYVIVSESMSHFLNWTLVYPLTQWSKFPGYVDFLISKRYLLVTLLLLIPLGGAILSGKQLLKDKCFLLTLLFLVAALIAIYPRFSFFHLQPAIALSVILFAKISMEIPPKLRLKYRIFLVLVVFISSVLAAKMTWGEGIRFYGSDDQRITPKIVSEVKKQRGY</sequence>
<name>A0A0G0U1M5_9BACT</name>
<keyword evidence="1" id="KW-0472">Membrane</keyword>
<feature type="transmembrane region" description="Helical" evidence="1">
    <location>
        <begin position="242"/>
        <end position="260"/>
    </location>
</feature>
<comment type="caution">
    <text evidence="3">The sequence shown here is derived from an EMBL/GenBank/DDBJ whole genome shotgun (WGS) entry which is preliminary data.</text>
</comment>
<feature type="domain" description="Glycosyltransferase RgtA/B/C/D-like" evidence="2">
    <location>
        <begin position="50"/>
        <end position="205"/>
    </location>
</feature>
<dbReference type="InterPro" id="IPR038731">
    <property type="entry name" value="RgtA/B/C-like"/>
</dbReference>
<evidence type="ECO:0000256" key="1">
    <source>
        <dbReference type="SAM" id="Phobius"/>
    </source>
</evidence>
<feature type="transmembrane region" description="Helical" evidence="1">
    <location>
        <begin position="96"/>
        <end position="114"/>
    </location>
</feature>
<gene>
    <name evidence="3" type="ORF">UU29_C0008G0123</name>
</gene>
<reference evidence="3 4" key="1">
    <citation type="journal article" date="2015" name="Nature">
        <title>rRNA introns, odd ribosomes, and small enigmatic genomes across a large radiation of phyla.</title>
        <authorList>
            <person name="Brown C.T."/>
            <person name="Hug L.A."/>
            <person name="Thomas B.C."/>
            <person name="Sharon I."/>
            <person name="Castelle C.J."/>
            <person name="Singh A."/>
            <person name="Wilkins M.J."/>
            <person name="Williams K.H."/>
            <person name="Banfield J.F."/>
        </authorList>
    </citation>
    <scope>NUCLEOTIDE SEQUENCE [LARGE SCALE GENOMIC DNA]</scope>
</reference>
<feature type="transmembrane region" description="Helical" evidence="1">
    <location>
        <begin position="47"/>
        <end position="64"/>
    </location>
</feature>
<feature type="transmembrane region" description="Helical" evidence="1">
    <location>
        <begin position="71"/>
        <end position="90"/>
    </location>
</feature>
<evidence type="ECO:0000259" key="2">
    <source>
        <dbReference type="Pfam" id="PF13231"/>
    </source>
</evidence>
<organism evidence="3 4">
    <name type="scientific">Candidatus Daviesbacteria bacterium GW2011_GWA2_40_9</name>
    <dbReference type="NCBI Taxonomy" id="1618424"/>
    <lineage>
        <taxon>Bacteria</taxon>
        <taxon>Candidatus Daviesiibacteriota</taxon>
    </lineage>
</organism>
<feature type="transmembrane region" description="Helical" evidence="1">
    <location>
        <begin position="119"/>
        <end position="137"/>
    </location>
</feature>
<feature type="transmembrane region" description="Helical" evidence="1">
    <location>
        <begin position="188"/>
        <end position="208"/>
    </location>
</feature>
<dbReference type="Pfam" id="PF13231">
    <property type="entry name" value="PMT_2"/>
    <property type="match status" value="1"/>
</dbReference>
<proteinExistence type="predicted"/>
<protein>
    <recommendedName>
        <fullName evidence="2">Glycosyltransferase RgtA/B/C/D-like domain-containing protein</fullName>
    </recommendedName>
</protein>
<dbReference type="Proteomes" id="UP000034601">
    <property type="component" value="Unassembled WGS sequence"/>
</dbReference>
<feature type="transmembrane region" description="Helical" evidence="1">
    <location>
        <begin position="149"/>
        <end position="176"/>
    </location>
</feature>